<protein>
    <submittedName>
        <fullName evidence="1">Uncharacterized protein</fullName>
    </submittedName>
</protein>
<dbReference type="AlphaFoldDB" id="X8E4V0"/>
<dbReference type="EMBL" id="JAOB01000010">
    <property type="protein sequence ID" value="EUA75246.1"/>
    <property type="molecule type" value="Genomic_DNA"/>
</dbReference>
<name>X8E4V0_MYCXE</name>
<gene>
    <name evidence="1" type="ORF">I553_3138</name>
</gene>
<proteinExistence type="predicted"/>
<organism evidence="1">
    <name type="scientific">Mycobacterium xenopi 4042</name>
    <dbReference type="NCBI Taxonomy" id="1299334"/>
    <lineage>
        <taxon>Bacteria</taxon>
        <taxon>Bacillati</taxon>
        <taxon>Actinomycetota</taxon>
        <taxon>Actinomycetes</taxon>
        <taxon>Mycobacteriales</taxon>
        <taxon>Mycobacteriaceae</taxon>
        <taxon>Mycobacterium</taxon>
    </lineage>
</organism>
<sequence>MVQREVECLTHRHLFFVHGRLAHFGDVIGWAYTSRSSSSIPAPKHS</sequence>
<reference evidence="1" key="1">
    <citation type="submission" date="2014-01" db="EMBL/GenBank/DDBJ databases">
        <authorList>
            <person name="Brown-Elliot B."/>
            <person name="Wallace R."/>
            <person name="Lenaerts A."/>
            <person name="Ordway D."/>
            <person name="DeGroote M.A."/>
            <person name="Parker T."/>
            <person name="Sizemore C."/>
            <person name="Tallon L.J."/>
            <person name="Sadzewicz L.K."/>
            <person name="Sengamalay N."/>
            <person name="Fraser C.M."/>
            <person name="Hine E."/>
            <person name="Shefchek K.A."/>
            <person name="Das S.P."/>
            <person name="Tettelin H."/>
        </authorList>
    </citation>
    <scope>NUCLEOTIDE SEQUENCE [LARGE SCALE GENOMIC DNA]</scope>
    <source>
        <strain evidence="1">4042</strain>
    </source>
</reference>
<accession>X8E4V0</accession>
<comment type="caution">
    <text evidence="1">The sequence shown here is derived from an EMBL/GenBank/DDBJ whole genome shotgun (WGS) entry which is preliminary data.</text>
</comment>
<evidence type="ECO:0000313" key="1">
    <source>
        <dbReference type="EMBL" id="EUA75246.1"/>
    </source>
</evidence>